<evidence type="ECO:0000313" key="1">
    <source>
        <dbReference type="EMBL" id="CAA9995513.1"/>
    </source>
</evidence>
<protein>
    <submittedName>
        <fullName evidence="1">Uncharacterized protein</fullName>
    </submittedName>
</protein>
<sequence>MDHTNADLDPLTFSDRIPRTICIKLEQTTTVRTSFIKIGSAWDSWTQEQMKKKKYPHILQGTSFSRDPQLSEFYSHDFHGVNRELSLSED</sequence>
<dbReference type="AlphaFoldDB" id="A0A6H5G0E9"/>
<evidence type="ECO:0000313" key="2">
    <source>
        <dbReference type="Proteomes" id="UP000479000"/>
    </source>
</evidence>
<keyword evidence="2" id="KW-1185">Reference proteome</keyword>
<name>A0A6H5G0E9_9HEMI</name>
<gene>
    <name evidence="1" type="ORF">NTEN_LOCUS2304</name>
</gene>
<reference evidence="1 2" key="1">
    <citation type="submission" date="2020-02" db="EMBL/GenBank/DDBJ databases">
        <authorList>
            <person name="Ferguson B K."/>
        </authorList>
    </citation>
    <scope>NUCLEOTIDE SEQUENCE [LARGE SCALE GENOMIC DNA]</scope>
</reference>
<feature type="non-terminal residue" evidence="1">
    <location>
        <position position="90"/>
    </location>
</feature>
<accession>A0A6H5G0E9</accession>
<dbReference type="EMBL" id="CADCXU010003459">
    <property type="protein sequence ID" value="CAA9995513.1"/>
    <property type="molecule type" value="Genomic_DNA"/>
</dbReference>
<proteinExistence type="predicted"/>
<dbReference type="Proteomes" id="UP000479000">
    <property type="component" value="Unassembled WGS sequence"/>
</dbReference>
<organism evidence="1 2">
    <name type="scientific">Nesidiocoris tenuis</name>
    <dbReference type="NCBI Taxonomy" id="355587"/>
    <lineage>
        <taxon>Eukaryota</taxon>
        <taxon>Metazoa</taxon>
        <taxon>Ecdysozoa</taxon>
        <taxon>Arthropoda</taxon>
        <taxon>Hexapoda</taxon>
        <taxon>Insecta</taxon>
        <taxon>Pterygota</taxon>
        <taxon>Neoptera</taxon>
        <taxon>Paraneoptera</taxon>
        <taxon>Hemiptera</taxon>
        <taxon>Heteroptera</taxon>
        <taxon>Panheteroptera</taxon>
        <taxon>Cimicomorpha</taxon>
        <taxon>Miridae</taxon>
        <taxon>Dicyphina</taxon>
        <taxon>Nesidiocoris</taxon>
    </lineage>
</organism>